<dbReference type="Proteomes" id="UP001177003">
    <property type="component" value="Chromosome 8"/>
</dbReference>
<dbReference type="FunFam" id="1.25.40.10:FF:000090">
    <property type="entry name" value="Pentatricopeptide repeat-containing protein, chloroplastic"/>
    <property type="match status" value="1"/>
</dbReference>
<dbReference type="GO" id="GO:0009451">
    <property type="term" value="P:RNA modification"/>
    <property type="evidence" value="ECO:0007669"/>
    <property type="project" value="InterPro"/>
</dbReference>
<dbReference type="EMBL" id="OX465084">
    <property type="protein sequence ID" value="CAI9298771.1"/>
    <property type="molecule type" value="Genomic_DNA"/>
</dbReference>
<dbReference type="PROSITE" id="PS51375">
    <property type="entry name" value="PPR"/>
    <property type="match status" value="6"/>
</dbReference>
<reference evidence="3" key="1">
    <citation type="submission" date="2023-04" db="EMBL/GenBank/DDBJ databases">
        <authorList>
            <person name="Vijverberg K."/>
            <person name="Xiong W."/>
            <person name="Schranz E."/>
        </authorList>
    </citation>
    <scope>NUCLEOTIDE SEQUENCE</scope>
</reference>
<keyword evidence="1" id="KW-0677">Repeat</keyword>
<proteinExistence type="predicted"/>
<dbReference type="NCBIfam" id="TIGR00756">
    <property type="entry name" value="PPR"/>
    <property type="match status" value="6"/>
</dbReference>
<feature type="repeat" description="PPR" evidence="2">
    <location>
        <begin position="602"/>
        <end position="636"/>
    </location>
</feature>
<evidence type="ECO:0000256" key="2">
    <source>
        <dbReference type="PROSITE-ProRule" id="PRU00708"/>
    </source>
</evidence>
<evidence type="ECO:0000313" key="4">
    <source>
        <dbReference type="Proteomes" id="UP001177003"/>
    </source>
</evidence>
<feature type="repeat" description="PPR" evidence="2">
    <location>
        <begin position="505"/>
        <end position="535"/>
    </location>
</feature>
<feature type="repeat" description="PPR" evidence="2">
    <location>
        <begin position="298"/>
        <end position="333"/>
    </location>
</feature>
<name>A0AA35ZV31_LACSI</name>
<dbReference type="InterPro" id="IPR011990">
    <property type="entry name" value="TPR-like_helical_dom_sf"/>
</dbReference>
<dbReference type="Gene3D" id="1.25.40.10">
    <property type="entry name" value="Tetratricopeptide repeat domain"/>
    <property type="match status" value="6"/>
</dbReference>
<evidence type="ECO:0000313" key="3">
    <source>
        <dbReference type="EMBL" id="CAI9298771.1"/>
    </source>
</evidence>
<gene>
    <name evidence="3" type="ORF">LSALG_LOCUS37515</name>
</gene>
<dbReference type="Pfam" id="PF01535">
    <property type="entry name" value="PPR"/>
    <property type="match status" value="8"/>
</dbReference>
<dbReference type="PANTHER" id="PTHR47926">
    <property type="entry name" value="PENTATRICOPEPTIDE REPEAT-CONTAINING PROTEIN"/>
    <property type="match status" value="1"/>
</dbReference>
<accession>A0AA35ZV31</accession>
<feature type="repeat" description="PPR" evidence="2">
    <location>
        <begin position="637"/>
        <end position="667"/>
    </location>
</feature>
<organism evidence="3 4">
    <name type="scientific">Lactuca saligna</name>
    <name type="common">Willowleaf lettuce</name>
    <dbReference type="NCBI Taxonomy" id="75948"/>
    <lineage>
        <taxon>Eukaryota</taxon>
        <taxon>Viridiplantae</taxon>
        <taxon>Streptophyta</taxon>
        <taxon>Embryophyta</taxon>
        <taxon>Tracheophyta</taxon>
        <taxon>Spermatophyta</taxon>
        <taxon>Magnoliopsida</taxon>
        <taxon>eudicotyledons</taxon>
        <taxon>Gunneridae</taxon>
        <taxon>Pentapetalae</taxon>
        <taxon>asterids</taxon>
        <taxon>campanulids</taxon>
        <taxon>Asterales</taxon>
        <taxon>Asteraceae</taxon>
        <taxon>Cichorioideae</taxon>
        <taxon>Cichorieae</taxon>
        <taxon>Lactucinae</taxon>
        <taxon>Lactuca</taxon>
    </lineage>
</organism>
<feature type="repeat" description="PPR" evidence="2">
    <location>
        <begin position="169"/>
        <end position="203"/>
    </location>
</feature>
<sequence length="780" mass="88455">MNLLIKSFCQSRRYLQSLFLYKKLLSISKPEISTFSSILKSCSSLPSLDSGLVNHGYLIKCGVLDCCVDVGNDLVLMYLKLGEFRDAHKVFDEMPMRSNKDVFDHMIHDLGSNHAYNDVVIAFENMVEFSIFPNVHSLCHVIKACSNLNSIQKGNFVHDFIKQNGFENHLLIMNSLISMYAKMRRLDLAEKVFNNMIHKDIVSWNSLITGYSQNQNSPKVFDLFKSLKLAKNPIPNVVTFLALLSSVREVTIGTTIHSHLITIGLYSNLQLGTAIFNMYAKCERLDYVLIVFEQINKTLVSWNTLISAYKQKGYAQEAVDIYEHMLMEPDMKPDSFSFANVLPAYASLGNLKRIKSIQSMIIKQGVNIDQDVVLCTSILDAYGKCSDVKAAEFLFLFHCIQKPNTASWNAMISVYNSNNKIKNSMVVFQEMICSKVLMDCITMVTIFQSCGQMGLLKEGDMIHKFSLVKGFCSYLIVGNALIDMYMRCGSIKSAEICFDLMSLRNIVTWNTMIYGYMKGGCFSMGVRFFHHMQLEYKPDSVTIISLLQGNLGSFLEMFHGYILKLGLDFETQIVNILIDSYAKIGNVEKAQELFERNDFMRDQTSWNIMIAAYGMNGQGIESCKLFTKMHENGYKPDTITFTSLLSACSHSGLIEEGCKFFDLMVTKYKIQPSMEHLTCIIDMLGRANSLKEAYDLMKNMNYPKPVLGALLSACRTNMNMEVGELVGRKLLEMESDSFEYHSLLSNLYSLNDKWDEVVEIRRVFGNGKVVKKLGLSSLNS</sequence>
<dbReference type="InterPro" id="IPR046960">
    <property type="entry name" value="PPR_At4g14850-like_plant"/>
</dbReference>
<protein>
    <submittedName>
        <fullName evidence="3">Uncharacterized protein</fullName>
    </submittedName>
</protein>
<dbReference type="Pfam" id="PF13041">
    <property type="entry name" value="PPR_2"/>
    <property type="match status" value="1"/>
</dbReference>
<dbReference type="PANTHER" id="PTHR47926:SF386">
    <property type="entry name" value="PENTATRICOPEPTIDE REPEAT-CONTAINING PROTEIN"/>
    <property type="match status" value="1"/>
</dbReference>
<evidence type="ECO:0000256" key="1">
    <source>
        <dbReference type="ARBA" id="ARBA00022737"/>
    </source>
</evidence>
<dbReference type="GO" id="GO:0003723">
    <property type="term" value="F:RNA binding"/>
    <property type="evidence" value="ECO:0007669"/>
    <property type="project" value="InterPro"/>
</dbReference>
<feature type="repeat" description="PPR" evidence="2">
    <location>
        <begin position="404"/>
        <end position="438"/>
    </location>
</feature>
<dbReference type="AlphaFoldDB" id="A0AA35ZV31"/>
<keyword evidence="4" id="KW-1185">Reference proteome</keyword>
<dbReference type="InterPro" id="IPR002885">
    <property type="entry name" value="PPR_rpt"/>
</dbReference>